<organism evidence="1 2">
    <name type="scientific">Papaver somniferum</name>
    <name type="common">Opium poppy</name>
    <dbReference type="NCBI Taxonomy" id="3469"/>
    <lineage>
        <taxon>Eukaryota</taxon>
        <taxon>Viridiplantae</taxon>
        <taxon>Streptophyta</taxon>
        <taxon>Embryophyta</taxon>
        <taxon>Tracheophyta</taxon>
        <taxon>Spermatophyta</taxon>
        <taxon>Magnoliopsida</taxon>
        <taxon>Ranunculales</taxon>
        <taxon>Papaveraceae</taxon>
        <taxon>Papaveroideae</taxon>
        <taxon>Papaver</taxon>
    </lineage>
</organism>
<dbReference type="Proteomes" id="UP000316621">
    <property type="component" value="Chromosome 3"/>
</dbReference>
<proteinExistence type="predicted"/>
<dbReference type="AlphaFoldDB" id="A0A4Y7J9W3"/>
<dbReference type="Gramene" id="RZC56405">
    <property type="protein sequence ID" value="RZC56405"/>
    <property type="gene ID" value="C5167_015258"/>
</dbReference>
<keyword evidence="2" id="KW-1185">Reference proteome</keyword>
<sequence>MLISERKLLQDKSFYHTTKMYFVEFPSLLVQCQPMDFLPGKGSVGGYATTPYLPGGQADPSCSLTYLINKENRKVKAKWDLKFILVSNI</sequence>
<dbReference type="EMBL" id="CM010717">
    <property type="protein sequence ID" value="RZC56405.1"/>
    <property type="molecule type" value="Genomic_DNA"/>
</dbReference>
<evidence type="ECO:0000313" key="1">
    <source>
        <dbReference type="EMBL" id="RZC56405.1"/>
    </source>
</evidence>
<name>A0A4Y7J9W3_PAPSO</name>
<accession>A0A4Y7J9W3</accession>
<reference evidence="1 2" key="1">
    <citation type="journal article" date="2018" name="Science">
        <title>The opium poppy genome and morphinan production.</title>
        <authorList>
            <person name="Guo L."/>
            <person name="Winzer T."/>
            <person name="Yang X."/>
            <person name="Li Y."/>
            <person name="Ning Z."/>
            <person name="He Z."/>
            <person name="Teodor R."/>
            <person name="Lu Y."/>
            <person name="Bowser T.A."/>
            <person name="Graham I.A."/>
            <person name="Ye K."/>
        </authorList>
    </citation>
    <scope>NUCLEOTIDE SEQUENCE [LARGE SCALE GENOMIC DNA]</scope>
    <source>
        <strain evidence="2">cv. HN1</strain>
        <tissue evidence="1">Leaves</tissue>
    </source>
</reference>
<gene>
    <name evidence="1" type="ORF">C5167_015258</name>
</gene>
<protein>
    <submittedName>
        <fullName evidence="1">Uncharacterized protein</fullName>
    </submittedName>
</protein>
<evidence type="ECO:0000313" key="2">
    <source>
        <dbReference type="Proteomes" id="UP000316621"/>
    </source>
</evidence>